<dbReference type="SUPFAM" id="SSF53697">
    <property type="entry name" value="SIS domain"/>
    <property type="match status" value="1"/>
</dbReference>
<dbReference type="Proteomes" id="UP001165287">
    <property type="component" value="Unassembled WGS sequence"/>
</dbReference>
<dbReference type="Gene3D" id="3.40.50.10490">
    <property type="entry name" value="Glucose-6-phosphate isomerase like protein, domain 1"/>
    <property type="match status" value="1"/>
</dbReference>
<evidence type="ECO:0000313" key="4">
    <source>
        <dbReference type="Proteomes" id="UP001165287"/>
    </source>
</evidence>
<dbReference type="RefSeq" id="WP_224140844.1">
    <property type="nucleotide sequence ID" value="NZ_JAIQUM010000054.1"/>
</dbReference>
<protein>
    <submittedName>
        <fullName evidence="3">6-phospho-3-hexuloisomerase</fullName>
    </submittedName>
</protein>
<proteinExistence type="inferred from homology"/>
<dbReference type="InterPro" id="IPR046348">
    <property type="entry name" value="SIS_dom_sf"/>
</dbReference>
<dbReference type="EMBL" id="JAIQUM010000054">
    <property type="protein sequence ID" value="MBZ5752388.1"/>
    <property type="molecule type" value="Genomic_DNA"/>
</dbReference>
<dbReference type="PANTHER" id="PTHR43443:SF1">
    <property type="entry name" value="3-HEXULOSE-6-PHOSPHATE ISOMERASE"/>
    <property type="match status" value="1"/>
</dbReference>
<accession>A0ABS7UWM5</accession>
<keyword evidence="4" id="KW-1185">Reference proteome</keyword>
<feature type="domain" description="SIS" evidence="2">
    <location>
        <begin position="26"/>
        <end position="169"/>
    </location>
</feature>
<name>A0ABS7UWM5_9BACI</name>
<dbReference type="PROSITE" id="PS51464">
    <property type="entry name" value="SIS"/>
    <property type="match status" value="1"/>
</dbReference>
<gene>
    <name evidence="3" type="primary">hxlB</name>
    <name evidence="3" type="ORF">K9V48_19560</name>
</gene>
<dbReference type="NCBIfam" id="TIGR03127">
    <property type="entry name" value="RuMP_HxlB"/>
    <property type="match status" value="1"/>
</dbReference>
<comment type="caution">
    <text evidence="3">The sequence shown here is derived from an EMBL/GenBank/DDBJ whole genome shotgun (WGS) entry which is preliminary data.</text>
</comment>
<dbReference type="InterPro" id="IPR001347">
    <property type="entry name" value="SIS_dom"/>
</dbReference>
<dbReference type="PANTHER" id="PTHR43443">
    <property type="entry name" value="3-HEXULOSE-6-PHOSPHATE ISOMERASE"/>
    <property type="match status" value="1"/>
</dbReference>
<evidence type="ECO:0000313" key="3">
    <source>
        <dbReference type="EMBL" id="MBZ5752388.1"/>
    </source>
</evidence>
<reference evidence="3" key="1">
    <citation type="submission" date="2024-05" db="EMBL/GenBank/DDBJ databases">
        <title>Metabacillus sp. nov., isolated from the rhizosphere soil of tomato plants.</title>
        <authorList>
            <person name="Ma R."/>
        </authorList>
    </citation>
    <scope>NUCLEOTIDE SEQUENCE</scope>
    <source>
        <strain evidence="3">DBTR6</strain>
    </source>
</reference>
<organism evidence="3 4">
    <name type="scientific">Metabacillus rhizolycopersici</name>
    <dbReference type="NCBI Taxonomy" id="2875709"/>
    <lineage>
        <taxon>Bacteria</taxon>
        <taxon>Bacillati</taxon>
        <taxon>Bacillota</taxon>
        <taxon>Bacilli</taxon>
        <taxon>Bacillales</taxon>
        <taxon>Bacillaceae</taxon>
        <taxon>Metabacillus</taxon>
    </lineage>
</organism>
<comment type="similarity">
    <text evidence="1">Belongs to the SIS family. PHI subfamily.</text>
</comment>
<evidence type="ECO:0000256" key="1">
    <source>
        <dbReference type="ARBA" id="ARBA00009235"/>
    </source>
</evidence>
<dbReference type="InterPro" id="IPR017552">
    <property type="entry name" value="PHI/rmpB"/>
</dbReference>
<sequence length="182" mass="19899">MNQFETILSEISTVIKGCNLGDIDKFVHEIQEEKRIFVIGEGRSGLMAKSFAMRLMHLGAEVYVIGETITPSISKDDILVAVSGSGKTKNVVWITEKAKSIGCYTIAITTDTESPLASNGSLIIHVPAATKYRKSGEQPTIQALGSLFDQCVHILFDGVCLRYAEKKEISNAQAFSKHSNME</sequence>
<dbReference type="Pfam" id="PF01380">
    <property type="entry name" value="SIS"/>
    <property type="match status" value="1"/>
</dbReference>
<evidence type="ECO:0000259" key="2">
    <source>
        <dbReference type="PROSITE" id="PS51464"/>
    </source>
</evidence>
<dbReference type="CDD" id="cd05005">
    <property type="entry name" value="SIS_PHI"/>
    <property type="match status" value="1"/>
</dbReference>